<evidence type="ECO:0000256" key="5">
    <source>
        <dbReference type="ARBA" id="ARBA00023136"/>
    </source>
</evidence>
<dbReference type="RefSeq" id="WP_071454347.1">
    <property type="nucleotide sequence ID" value="NZ_CP017675.1"/>
</dbReference>
<feature type="transmembrane region" description="Helical" evidence="6">
    <location>
        <begin position="389"/>
        <end position="409"/>
    </location>
</feature>
<name>A0A1J0AD01_9CYAN</name>
<dbReference type="GO" id="GO:0005886">
    <property type="term" value="C:plasma membrane"/>
    <property type="evidence" value="ECO:0007669"/>
    <property type="project" value="UniProtKB-SubCell"/>
</dbReference>
<proteinExistence type="predicted"/>
<dbReference type="EMBL" id="CP017675">
    <property type="protein sequence ID" value="APB33822.1"/>
    <property type="molecule type" value="Genomic_DNA"/>
</dbReference>
<evidence type="ECO:0000256" key="1">
    <source>
        <dbReference type="ARBA" id="ARBA00004651"/>
    </source>
</evidence>
<gene>
    <name evidence="9" type="primary">comEC</name>
    <name evidence="9" type="ORF">GlitD10_1499</name>
</gene>
<reference evidence="9 10" key="1">
    <citation type="submission" date="2016-10" db="EMBL/GenBank/DDBJ databases">
        <title>Description of Gloeomargarita lithophora gen. nov., sp. nov., a thylakoid-bearing basal-branching cyanobacterium with intracellular carbonates, and proposal for Gloeomargaritales ord. nov.</title>
        <authorList>
            <person name="Moreira D."/>
            <person name="Tavera R."/>
            <person name="Benzerara K."/>
            <person name="Skouri-Panet F."/>
            <person name="Couradeau E."/>
            <person name="Gerard E."/>
            <person name="Loussert C."/>
            <person name="Novelo E."/>
            <person name="Zivanovic Y."/>
            <person name="Lopez-Garcia P."/>
        </authorList>
    </citation>
    <scope>NUCLEOTIDE SEQUENCE [LARGE SCALE GENOMIC DNA]</scope>
    <source>
        <strain evidence="9 10">D10</strain>
    </source>
</reference>
<dbReference type="KEGG" id="glt:GlitD10_1499"/>
<evidence type="ECO:0000313" key="10">
    <source>
        <dbReference type="Proteomes" id="UP000180235"/>
    </source>
</evidence>
<feature type="transmembrane region" description="Helical" evidence="6">
    <location>
        <begin position="364"/>
        <end position="383"/>
    </location>
</feature>
<keyword evidence="4 6" id="KW-1133">Transmembrane helix</keyword>
<dbReference type="AlphaFoldDB" id="A0A1J0AD01"/>
<organism evidence="9 10">
    <name type="scientific">Gloeomargarita lithophora Alchichica-D10</name>
    <dbReference type="NCBI Taxonomy" id="1188229"/>
    <lineage>
        <taxon>Bacteria</taxon>
        <taxon>Bacillati</taxon>
        <taxon>Cyanobacteriota</taxon>
        <taxon>Cyanophyceae</taxon>
        <taxon>Gloeomargaritales</taxon>
        <taxon>Gloeomargaritaceae</taxon>
        <taxon>Gloeomargarita</taxon>
    </lineage>
</organism>
<dbReference type="Pfam" id="PF03772">
    <property type="entry name" value="Competence"/>
    <property type="match status" value="1"/>
</dbReference>
<feature type="domain" description="ComEC/Rec2-related protein" evidence="7">
    <location>
        <begin position="243"/>
        <end position="510"/>
    </location>
</feature>
<dbReference type="PANTHER" id="PTHR30619:SF1">
    <property type="entry name" value="RECOMBINATION PROTEIN 2"/>
    <property type="match status" value="1"/>
</dbReference>
<dbReference type="InterPro" id="IPR025405">
    <property type="entry name" value="DUF4131"/>
</dbReference>
<dbReference type="InterPro" id="IPR004477">
    <property type="entry name" value="ComEC_N"/>
</dbReference>
<feature type="domain" description="DUF4131" evidence="8">
    <location>
        <begin position="39"/>
        <end position="201"/>
    </location>
</feature>
<feature type="transmembrane region" description="Helical" evidence="6">
    <location>
        <begin position="296"/>
        <end position="329"/>
    </location>
</feature>
<dbReference type="OrthoDB" id="9761531at2"/>
<dbReference type="InterPro" id="IPR052159">
    <property type="entry name" value="Competence_DNA_uptake"/>
</dbReference>
<protein>
    <submittedName>
        <fullName evidence="9">ComEC/Rec2-related protein</fullName>
    </submittedName>
</protein>
<evidence type="ECO:0000256" key="3">
    <source>
        <dbReference type="ARBA" id="ARBA00022692"/>
    </source>
</evidence>
<dbReference type="PANTHER" id="PTHR30619">
    <property type="entry name" value="DNA INTERNALIZATION/COMPETENCE PROTEIN COMEC/REC2"/>
    <property type="match status" value="1"/>
</dbReference>
<comment type="subcellular location">
    <subcellularLocation>
        <location evidence="1">Cell membrane</location>
        <topology evidence="1">Multi-pass membrane protein</topology>
    </subcellularLocation>
</comment>
<dbReference type="NCBIfam" id="TIGR00360">
    <property type="entry name" value="ComEC_N-term"/>
    <property type="match status" value="1"/>
</dbReference>
<keyword evidence="10" id="KW-1185">Reference proteome</keyword>
<dbReference type="STRING" id="1188229.GlitD10_1499"/>
<evidence type="ECO:0000259" key="8">
    <source>
        <dbReference type="Pfam" id="PF13567"/>
    </source>
</evidence>
<evidence type="ECO:0000256" key="6">
    <source>
        <dbReference type="SAM" id="Phobius"/>
    </source>
</evidence>
<evidence type="ECO:0000256" key="4">
    <source>
        <dbReference type="ARBA" id="ARBA00022989"/>
    </source>
</evidence>
<feature type="transmembrane region" description="Helical" evidence="6">
    <location>
        <begin position="421"/>
        <end position="450"/>
    </location>
</feature>
<accession>A0A1J0AD01</accession>
<feature type="transmembrane region" description="Helical" evidence="6">
    <location>
        <begin position="456"/>
        <end position="477"/>
    </location>
</feature>
<feature type="transmembrane region" description="Helical" evidence="6">
    <location>
        <begin position="33"/>
        <end position="52"/>
    </location>
</feature>
<keyword evidence="3 6" id="KW-0812">Transmembrane</keyword>
<keyword evidence="5 6" id="KW-0472">Membrane</keyword>
<dbReference type="Pfam" id="PF13567">
    <property type="entry name" value="DUF4131"/>
    <property type="match status" value="1"/>
</dbReference>
<dbReference type="Proteomes" id="UP000180235">
    <property type="component" value="Chromosome"/>
</dbReference>
<evidence type="ECO:0000313" key="9">
    <source>
        <dbReference type="EMBL" id="APB33822.1"/>
    </source>
</evidence>
<feature type="transmembrane region" description="Helical" evidence="6">
    <location>
        <begin position="515"/>
        <end position="533"/>
    </location>
</feature>
<feature type="transmembrane region" description="Helical" evidence="6">
    <location>
        <begin position="64"/>
        <end position="83"/>
    </location>
</feature>
<feature type="transmembrane region" description="Helical" evidence="6">
    <location>
        <begin position="489"/>
        <end position="509"/>
    </location>
</feature>
<evidence type="ECO:0000259" key="7">
    <source>
        <dbReference type="Pfam" id="PF03772"/>
    </source>
</evidence>
<sequence>MGKRFNAAVVVVLSSAWVLGLLAALVPYRLGGISLGGVALAGLAGVLAGVALRLPRLRRWGLGWWVWLMAGLIVVAAGFYLQWRTPQPGPQDISRKAPEFDVVVTGKALNLPRLNSSGKRRFFLETQQIELGEAPYTRTERVTGNLYVTVAPEQAEGVTPGRQVSVKGDIYLPVTAAFRGGFDFKNYLAQNNTFAGLRGEEVYFTDPTGTGTWGFWQLRQRIVAVHRQALGEQRGPLVSAMVVGARVVDLDASLRTAFTRAGLAHTIAASGFHVSLLLGTVLALTNRLGLRTQMLAGLGALGLFVMLAGFEAGVARASLMGSVGLWGLVQTGEGDVTGKRQPLHLLLLVAAVLLLYNPTWIGTLGFQFSFLATLGLMLLANPIAQSLTFLPPALAELIAVPTAAYLWTLPLQLYSFGLINTYAILLNAVAAPLITVLTLGGMVTAVIGLIQFQAGVGVAALLTYPLDFLLAIVAWTNQLPFNSLAAGKITAGQMVLIYVLLGLVCSGWDWWRRRWLWVSLFAVTTVLIPLVYGQATRLQLTVLETGKIPVMVLENRGKIGVINAGDEKTVKFTLLPFLQLQGVNQIDVGIALPGVPNEGWTNLNAVMPLRQFYGELPKTPLAKITPQPLDALQNVSLGEMNLTISNTKPTLLRVSAGNESLVWVPESSFAEQDALVTQGLLPANVLWWSGGTLGNRLLQTLQPYGAIASNFRVKKGDMGRLERLQISTFVTGQAGAVQWRPRRGFAGGRQESAG</sequence>
<evidence type="ECO:0000256" key="2">
    <source>
        <dbReference type="ARBA" id="ARBA00022475"/>
    </source>
</evidence>
<feature type="transmembrane region" description="Helical" evidence="6">
    <location>
        <begin position="263"/>
        <end position="284"/>
    </location>
</feature>
<keyword evidence="2" id="KW-1003">Cell membrane</keyword>